<accession>A0AAW1LZF9</accession>
<sequence length="123" mass="14139">MHDHKTTNWSLGCYFIQFQKNTSYHKVIRHTPYNALVGVDPKVGFSSWNLPKDLLDPIENEDDLVQLLEIPDKENNSFLSYNNNTELECLGEDTEETREGEDGKTGEKIDEINEKYTTEDGAL</sequence>
<feature type="compositionally biased region" description="Acidic residues" evidence="1">
    <location>
        <begin position="90"/>
        <end position="99"/>
    </location>
</feature>
<reference evidence="2 3" key="1">
    <citation type="journal article" date="2024" name="BMC Genomics">
        <title>De novo assembly and annotation of Popillia japonica's genome with initial clues to its potential as an invasive pest.</title>
        <authorList>
            <person name="Cucini C."/>
            <person name="Boschi S."/>
            <person name="Funari R."/>
            <person name="Cardaioli E."/>
            <person name="Iannotti N."/>
            <person name="Marturano G."/>
            <person name="Paoli F."/>
            <person name="Bruttini M."/>
            <person name="Carapelli A."/>
            <person name="Frati F."/>
            <person name="Nardi F."/>
        </authorList>
    </citation>
    <scope>NUCLEOTIDE SEQUENCE [LARGE SCALE GENOMIC DNA]</scope>
    <source>
        <strain evidence="2">DMR45628</strain>
    </source>
</reference>
<organism evidence="2 3">
    <name type="scientific">Popillia japonica</name>
    <name type="common">Japanese beetle</name>
    <dbReference type="NCBI Taxonomy" id="7064"/>
    <lineage>
        <taxon>Eukaryota</taxon>
        <taxon>Metazoa</taxon>
        <taxon>Ecdysozoa</taxon>
        <taxon>Arthropoda</taxon>
        <taxon>Hexapoda</taxon>
        <taxon>Insecta</taxon>
        <taxon>Pterygota</taxon>
        <taxon>Neoptera</taxon>
        <taxon>Endopterygota</taxon>
        <taxon>Coleoptera</taxon>
        <taxon>Polyphaga</taxon>
        <taxon>Scarabaeiformia</taxon>
        <taxon>Scarabaeidae</taxon>
        <taxon>Rutelinae</taxon>
        <taxon>Popillia</taxon>
    </lineage>
</organism>
<feature type="region of interest" description="Disordered" evidence="1">
    <location>
        <begin position="90"/>
        <end position="123"/>
    </location>
</feature>
<evidence type="ECO:0000313" key="2">
    <source>
        <dbReference type="EMBL" id="KAK9739096.1"/>
    </source>
</evidence>
<gene>
    <name evidence="2" type="ORF">QE152_g9300</name>
</gene>
<name>A0AAW1LZF9_POPJA</name>
<protein>
    <submittedName>
        <fullName evidence="2">Uncharacterized protein</fullName>
    </submittedName>
</protein>
<evidence type="ECO:0000256" key="1">
    <source>
        <dbReference type="SAM" id="MobiDB-lite"/>
    </source>
</evidence>
<keyword evidence="3" id="KW-1185">Reference proteome</keyword>
<dbReference type="AlphaFoldDB" id="A0AAW1LZF9"/>
<dbReference type="EMBL" id="JASPKY010000079">
    <property type="protein sequence ID" value="KAK9739096.1"/>
    <property type="molecule type" value="Genomic_DNA"/>
</dbReference>
<comment type="caution">
    <text evidence="2">The sequence shown here is derived from an EMBL/GenBank/DDBJ whole genome shotgun (WGS) entry which is preliminary data.</text>
</comment>
<evidence type="ECO:0000313" key="3">
    <source>
        <dbReference type="Proteomes" id="UP001458880"/>
    </source>
</evidence>
<dbReference type="Proteomes" id="UP001458880">
    <property type="component" value="Unassembled WGS sequence"/>
</dbReference>
<feature type="compositionally biased region" description="Basic and acidic residues" evidence="1">
    <location>
        <begin position="100"/>
        <end position="123"/>
    </location>
</feature>
<proteinExistence type="predicted"/>